<sequence length="94" mass="11010">MIKYPDRIPIIVKTIGFKIDKDKYLAPSNIELSNFVNQFRKINSYLIDSTQTIFVFINNIICLPSDRISIIYEKYKSQLDDCLHITISIENFFG</sequence>
<evidence type="ECO:0000256" key="1">
    <source>
        <dbReference type="ARBA" id="ARBA00004370"/>
    </source>
</evidence>
<dbReference type="SUPFAM" id="SSF54236">
    <property type="entry name" value="Ubiquitin-like"/>
    <property type="match status" value="1"/>
</dbReference>
<comment type="subcellular location">
    <subcellularLocation>
        <location evidence="1">Membrane</location>
    </subcellularLocation>
</comment>
<keyword evidence="3" id="KW-0449">Lipoprotein</keyword>
<name>A0A6C0LQV3_9ZZZZ</name>
<dbReference type="Gene3D" id="3.10.20.90">
    <property type="entry name" value="Phosphatidylinositol 3-kinase Catalytic Subunit, Chain A, domain 1"/>
    <property type="match status" value="1"/>
</dbReference>
<dbReference type="GO" id="GO:0016020">
    <property type="term" value="C:membrane"/>
    <property type="evidence" value="ECO:0007669"/>
    <property type="project" value="UniProtKB-SubCell"/>
</dbReference>
<evidence type="ECO:0000313" key="4">
    <source>
        <dbReference type="EMBL" id="QHU32957.1"/>
    </source>
</evidence>
<dbReference type="InterPro" id="IPR004241">
    <property type="entry name" value="Atg8-like"/>
</dbReference>
<accession>A0A6C0LQV3</accession>
<evidence type="ECO:0000256" key="2">
    <source>
        <dbReference type="ARBA" id="ARBA00023136"/>
    </source>
</evidence>
<evidence type="ECO:0000256" key="3">
    <source>
        <dbReference type="ARBA" id="ARBA00023288"/>
    </source>
</evidence>
<dbReference type="InterPro" id="IPR029071">
    <property type="entry name" value="Ubiquitin-like_domsf"/>
</dbReference>
<dbReference type="EMBL" id="MN740556">
    <property type="protein sequence ID" value="QHU32957.1"/>
    <property type="molecule type" value="Genomic_DNA"/>
</dbReference>
<proteinExistence type="predicted"/>
<dbReference type="AlphaFoldDB" id="A0A6C0LQV3"/>
<keyword evidence="2" id="KW-0472">Membrane</keyword>
<protein>
    <recommendedName>
        <fullName evidence="5">Ubiquitin-like protein ATG12</fullName>
    </recommendedName>
</protein>
<dbReference type="PANTHER" id="PTHR10969">
    <property type="entry name" value="MICROTUBULE-ASSOCIATED PROTEINS 1A/1B LIGHT CHAIN 3-RELATED"/>
    <property type="match status" value="1"/>
</dbReference>
<reference evidence="4" key="1">
    <citation type="journal article" date="2020" name="Nature">
        <title>Giant virus diversity and host interactions through global metagenomics.</title>
        <authorList>
            <person name="Schulz F."/>
            <person name="Roux S."/>
            <person name="Paez-Espino D."/>
            <person name="Jungbluth S."/>
            <person name="Walsh D.A."/>
            <person name="Denef V.J."/>
            <person name="McMahon K.D."/>
            <person name="Konstantinidis K.T."/>
            <person name="Eloe-Fadrosh E.A."/>
            <person name="Kyrpides N.C."/>
            <person name="Woyke T."/>
        </authorList>
    </citation>
    <scope>NUCLEOTIDE SEQUENCE</scope>
    <source>
        <strain evidence="4">GVMAG-S-1014582-52</strain>
    </source>
</reference>
<evidence type="ECO:0008006" key="5">
    <source>
        <dbReference type="Google" id="ProtNLM"/>
    </source>
</evidence>
<organism evidence="4">
    <name type="scientific">viral metagenome</name>
    <dbReference type="NCBI Taxonomy" id="1070528"/>
    <lineage>
        <taxon>unclassified sequences</taxon>
        <taxon>metagenomes</taxon>
        <taxon>organismal metagenomes</taxon>
    </lineage>
</organism>
<dbReference type="Pfam" id="PF02991">
    <property type="entry name" value="ATG8"/>
    <property type="match status" value="1"/>
</dbReference>